<sequence>MAKNEKYEIRLHLDCERHLIIVQFYEKASVPSGANETPGEGLALSKRLLYLLLKLAWGNMVLPAEKWRQIQFPETNYLNTDLHDDKIIKNHLYHYR</sequence>
<organism evidence="1 2">
    <name type="scientific">Pontibacter amylolyticus</name>
    <dbReference type="NCBI Taxonomy" id="1424080"/>
    <lineage>
        <taxon>Bacteria</taxon>
        <taxon>Pseudomonadati</taxon>
        <taxon>Bacteroidota</taxon>
        <taxon>Cytophagia</taxon>
        <taxon>Cytophagales</taxon>
        <taxon>Hymenobacteraceae</taxon>
        <taxon>Pontibacter</taxon>
    </lineage>
</organism>
<evidence type="ECO:0000313" key="2">
    <source>
        <dbReference type="Proteomes" id="UP000634043"/>
    </source>
</evidence>
<reference evidence="2" key="1">
    <citation type="journal article" date="2019" name="Int. J. Syst. Evol. Microbiol.">
        <title>The Global Catalogue of Microorganisms (GCM) 10K type strain sequencing project: providing services to taxonomists for standard genome sequencing and annotation.</title>
        <authorList>
            <consortium name="The Broad Institute Genomics Platform"/>
            <consortium name="The Broad Institute Genome Sequencing Center for Infectious Disease"/>
            <person name="Wu L."/>
            <person name="Ma J."/>
        </authorList>
    </citation>
    <scope>NUCLEOTIDE SEQUENCE [LARGE SCALE GENOMIC DNA]</scope>
    <source>
        <strain evidence="2">CGMCC 1.12749</strain>
    </source>
</reference>
<name>A0ABQ1WC10_9BACT</name>
<comment type="caution">
    <text evidence="1">The sequence shown here is derived from an EMBL/GenBank/DDBJ whole genome shotgun (WGS) entry which is preliminary data.</text>
</comment>
<dbReference type="EMBL" id="BMFP01000005">
    <property type="protein sequence ID" value="GGG23180.1"/>
    <property type="molecule type" value="Genomic_DNA"/>
</dbReference>
<accession>A0ABQ1WC10</accession>
<dbReference type="Proteomes" id="UP000634043">
    <property type="component" value="Unassembled WGS sequence"/>
</dbReference>
<keyword evidence="2" id="KW-1185">Reference proteome</keyword>
<gene>
    <name evidence="1" type="ORF">GCM10011323_28890</name>
</gene>
<proteinExistence type="predicted"/>
<protein>
    <submittedName>
        <fullName evidence="1">Uncharacterized protein</fullName>
    </submittedName>
</protein>
<evidence type="ECO:0000313" key="1">
    <source>
        <dbReference type="EMBL" id="GGG23180.1"/>
    </source>
</evidence>